<dbReference type="InterPro" id="IPR007734">
    <property type="entry name" value="Heparan_SO4_2-O-STrfase"/>
</dbReference>
<keyword evidence="11" id="KW-1185">Reference proteome</keyword>
<evidence type="ECO:0000256" key="3">
    <source>
        <dbReference type="ARBA" id="ARBA00022679"/>
    </source>
</evidence>
<evidence type="ECO:0000256" key="4">
    <source>
        <dbReference type="ARBA" id="ARBA00022692"/>
    </source>
</evidence>
<reference evidence="10 11" key="1">
    <citation type="journal article" date="2007" name="Nature">
        <title>Evolution of genes and genomes on the Drosophila phylogeny.</title>
        <authorList>
            <consortium name="Drosophila 12 Genomes Consortium"/>
            <person name="Clark A.G."/>
            <person name="Eisen M.B."/>
            <person name="Smith D.R."/>
            <person name="Bergman C.M."/>
            <person name="Oliver B."/>
            <person name="Markow T.A."/>
            <person name="Kaufman T.C."/>
            <person name="Kellis M."/>
            <person name="Gelbart W."/>
            <person name="Iyer V.N."/>
            <person name="Pollard D.A."/>
            <person name="Sackton T.B."/>
            <person name="Larracuente A.M."/>
            <person name="Singh N.D."/>
            <person name="Abad J.P."/>
            <person name="Abt D.N."/>
            <person name="Adryan B."/>
            <person name="Aguade M."/>
            <person name="Akashi H."/>
            <person name="Anderson W.W."/>
            <person name="Aquadro C.F."/>
            <person name="Ardell D.H."/>
            <person name="Arguello R."/>
            <person name="Artieri C.G."/>
            <person name="Barbash D.A."/>
            <person name="Barker D."/>
            <person name="Barsanti P."/>
            <person name="Batterham P."/>
            <person name="Batzoglou S."/>
            <person name="Begun D."/>
            <person name="Bhutkar A."/>
            <person name="Blanco E."/>
            <person name="Bosak S.A."/>
            <person name="Bradley R.K."/>
            <person name="Brand A.D."/>
            <person name="Brent M.R."/>
            <person name="Brooks A.N."/>
            <person name="Brown R.H."/>
            <person name="Butlin R.K."/>
            <person name="Caggese C."/>
            <person name="Calvi B.R."/>
            <person name="Bernardo de Carvalho A."/>
            <person name="Caspi A."/>
            <person name="Castrezana S."/>
            <person name="Celniker S.E."/>
            <person name="Chang J.L."/>
            <person name="Chapple C."/>
            <person name="Chatterji S."/>
            <person name="Chinwalla A."/>
            <person name="Civetta A."/>
            <person name="Clifton S.W."/>
            <person name="Comeron J.M."/>
            <person name="Costello J.C."/>
            <person name="Coyne J.A."/>
            <person name="Daub J."/>
            <person name="David R.G."/>
            <person name="Delcher A.L."/>
            <person name="Delehaunty K."/>
            <person name="Do C.B."/>
            <person name="Ebling H."/>
            <person name="Edwards K."/>
            <person name="Eickbush T."/>
            <person name="Evans J.D."/>
            <person name="Filipski A."/>
            <person name="Findeiss S."/>
            <person name="Freyhult E."/>
            <person name="Fulton L."/>
            <person name="Fulton R."/>
            <person name="Garcia A.C."/>
            <person name="Gardiner A."/>
            <person name="Garfield D.A."/>
            <person name="Garvin B.E."/>
            <person name="Gibson G."/>
            <person name="Gilbert D."/>
            <person name="Gnerre S."/>
            <person name="Godfrey J."/>
            <person name="Good R."/>
            <person name="Gotea V."/>
            <person name="Gravely B."/>
            <person name="Greenberg A.J."/>
            <person name="Griffiths-Jones S."/>
            <person name="Gross S."/>
            <person name="Guigo R."/>
            <person name="Gustafson E.A."/>
            <person name="Haerty W."/>
            <person name="Hahn M.W."/>
            <person name="Halligan D.L."/>
            <person name="Halpern A.L."/>
            <person name="Halter G.M."/>
            <person name="Han M.V."/>
            <person name="Heger A."/>
            <person name="Hillier L."/>
            <person name="Hinrichs A.S."/>
            <person name="Holmes I."/>
            <person name="Hoskins R.A."/>
            <person name="Hubisz M.J."/>
            <person name="Hultmark D."/>
            <person name="Huntley M.A."/>
            <person name="Jaffe D.B."/>
            <person name="Jagadeeshan S."/>
            <person name="Jeck W.R."/>
            <person name="Johnson J."/>
            <person name="Jones C.D."/>
            <person name="Jordan W.C."/>
            <person name="Karpen G.H."/>
            <person name="Kataoka E."/>
            <person name="Keightley P.D."/>
            <person name="Kheradpour P."/>
            <person name="Kirkness E.F."/>
            <person name="Koerich L.B."/>
            <person name="Kristiansen K."/>
            <person name="Kudrna D."/>
            <person name="Kulathinal R.J."/>
            <person name="Kumar S."/>
            <person name="Kwok R."/>
            <person name="Lander E."/>
            <person name="Langley C.H."/>
            <person name="Lapoint R."/>
            <person name="Lazzaro B.P."/>
            <person name="Lee S.J."/>
            <person name="Levesque L."/>
            <person name="Li R."/>
            <person name="Lin C.F."/>
            <person name="Lin M.F."/>
            <person name="Lindblad-Toh K."/>
            <person name="Llopart A."/>
            <person name="Long M."/>
            <person name="Low L."/>
            <person name="Lozovsky E."/>
            <person name="Lu J."/>
            <person name="Luo M."/>
            <person name="Machado C.A."/>
            <person name="Makalowski W."/>
            <person name="Marzo M."/>
            <person name="Matsuda M."/>
            <person name="Matzkin L."/>
            <person name="McAllister B."/>
            <person name="McBride C.S."/>
            <person name="McKernan B."/>
            <person name="McKernan K."/>
            <person name="Mendez-Lago M."/>
            <person name="Minx P."/>
            <person name="Mollenhauer M.U."/>
            <person name="Montooth K."/>
            <person name="Mount S.M."/>
            <person name="Mu X."/>
            <person name="Myers E."/>
            <person name="Negre B."/>
            <person name="Newfeld S."/>
            <person name="Nielsen R."/>
            <person name="Noor M.A."/>
            <person name="O'Grady P."/>
            <person name="Pachter L."/>
            <person name="Papaceit M."/>
            <person name="Parisi M.J."/>
            <person name="Parisi M."/>
            <person name="Parts L."/>
            <person name="Pedersen J.S."/>
            <person name="Pesole G."/>
            <person name="Phillippy A.M."/>
            <person name="Ponting C.P."/>
            <person name="Pop M."/>
            <person name="Porcelli D."/>
            <person name="Powell J.R."/>
            <person name="Prohaska S."/>
            <person name="Pruitt K."/>
            <person name="Puig M."/>
            <person name="Quesneville H."/>
            <person name="Ram K.R."/>
            <person name="Rand D."/>
            <person name="Rasmussen M.D."/>
            <person name="Reed L.K."/>
            <person name="Reenan R."/>
            <person name="Reily A."/>
            <person name="Remington K.A."/>
            <person name="Rieger T.T."/>
            <person name="Ritchie M.G."/>
            <person name="Robin C."/>
            <person name="Rogers Y.H."/>
            <person name="Rohde C."/>
            <person name="Rozas J."/>
            <person name="Rubenfield M.J."/>
            <person name="Ruiz A."/>
            <person name="Russo S."/>
            <person name="Salzberg S.L."/>
            <person name="Sanchez-Gracia A."/>
            <person name="Saranga D.J."/>
            <person name="Sato H."/>
            <person name="Schaeffer S.W."/>
            <person name="Schatz M.C."/>
            <person name="Schlenke T."/>
            <person name="Schwartz R."/>
            <person name="Segarra C."/>
            <person name="Singh R.S."/>
            <person name="Sirot L."/>
            <person name="Sirota M."/>
            <person name="Sisneros N.B."/>
            <person name="Smith C.D."/>
            <person name="Smith T.F."/>
            <person name="Spieth J."/>
            <person name="Stage D.E."/>
            <person name="Stark A."/>
            <person name="Stephan W."/>
            <person name="Strausberg R.L."/>
            <person name="Strempel S."/>
            <person name="Sturgill D."/>
            <person name="Sutton G."/>
            <person name="Sutton G.G."/>
            <person name="Tao W."/>
            <person name="Teichmann S."/>
            <person name="Tobari Y.N."/>
            <person name="Tomimura Y."/>
            <person name="Tsolas J.M."/>
            <person name="Valente V.L."/>
            <person name="Venter E."/>
            <person name="Venter J.C."/>
            <person name="Vicario S."/>
            <person name="Vieira F.G."/>
            <person name="Vilella A.J."/>
            <person name="Villasante A."/>
            <person name="Walenz B."/>
            <person name="Wang J."/>
            <person name="Wasserman M."/>
            <person name="Watts T."/>
            <person name="Wilson D."/>
            <person name="Wilson R.K."/>
            <person name="Wing R.A."/>
            <person name="Wolfner M.F."/>
            <person name="Wong A."/>
            <person name="Wong G.K."/>
            <person name="Wu C.I."/>
            <person name="Wu G."/>
            <person name="Yamamoto D."/>
            <person name="Yang H.P."/>
            <person name="Yang S.P."/>
            <person name="Yorke J.A."/>
            <person name="Yoshida K."/>
            <person name="Zdobnov E."/>
            <person name="Zhang P."/>
            <person name="Zhang Y."/>
            <person name="Zimin A.V."/>
            <person name="Baldwin J."/>
            <person name="Abdouelleil A."/>
            <person name="Abdulkadir J."/>
            <person name="Abebe A."/>
            <person name="Abera B."/>
            <person name="Abreu J."/>
            <person name="Acer S.C."/>
            <person name="Aftuck L."/>
            <person name="Alexander A."/>
            <person name="An P."/>
            <person name="Anderson E."/>
            <person name="Anderson S."/>
            <person name="Arachi H."/>
            <person name="Azer M."/>
            <person name="Bachantsang P."/>
            <person name="Barry A."/>
            <person name="Bayul T."/>
            <person name="Berlin A."/>
            <person name="Bessette D."/>
            <person name="Bloom T."/>
            <person name="Blye J."/>
            <person name="Boguslavskiy L."/>
            <person name="Bonnet C."/>
            <person name="Boukhgalter B."/>
            <person name="Bourzgui I."/>
            <person name="Brown A."/>
            <person name="Cahill P."/>
            <person name="Channer S."/>
            <person name="Cheshatsang Y."/>
            <person name="Chuda L."/>
            <person name="Citroen M."/>
            <person name="Collymore A."/>
            <person name="Cooke P."/>
            <person name="Costello M."/>
            <person name="D'Aco K."/>
            <person name="Daza R."/>
            <person name="De Haan G."/>
            <person name="DeGray S."/>
            <person name="DeMaso C."/>
            <person name="Dhargay N."/>
            <person name="Dooley K."/>
            <person name="Dooley E."/>
            <person name="Doricent M."/>
            <person name="Dorje P."/>
            <person name="Dorjee K."/>
            <person name="Dupes A."/>
            <person name="Elong R."/>
            <person name="Falk J."/>
            <person name="Farina A."/>
            <person name="Faro S."/>
            <person name="Ferguson D."/>
            <person name="Fisher S."/>
            <person name="Foley C.D."/>
            <person name="Franke A."/>
            <person name="Friedrich D."/>
            <person name="Gadbois L."/>
            <person name="Gearin G."/>
            <person name="Gearin C.R."/>
            <person name="Giannoukos G."/>
            <person name="Goode T."/>
            <person name="Graham J."/>
            <person name="Grandbois E."/>
            <person name="Grewal S."/>
            <person name="Gyaltsen K."/>
            <person name="Hafez N."/>
            <person name="Hagos B."/>
            <person name="Hall J."/>
            <person name="Henson C."/>
            <person name="Hollinger A."/>
            <person name="Honan T."/>
            <person name="Huard M.D."/>
            <person name="Hughes L."/>
            <person name="Hurhula B."/>
            <person name="Husby M.E."/>
            <person name="Kamat A."/>
            <person name="Kanga B."/>
            <person name="Kashin S."/>
            <person name="Khazanovich D."/>
            <person name="Kisner P."/>
            <person name="Lance K."/>
            <person name="Lara M."/>
            <person name="Lee W."/>
            <person name="Lennon N."/>
            <person name="Letendre F."/>
            <person name="LeVine R."/>
            <person name="Lipovsky A."/>
            <person name="Liu X."/>
            <person name="Liu J."/>
            <person name="Liu S."/>
            <person name="Lokyitsang T."/>
            <person name="Lokyitsang Y."/>
            <person name="Lubonja R."/>
            <person name="Lui A."/>
            <person name="MacDonald P."/>
            <person name="Magnisalis V."/>
            <person name="Maru K."/>
            <person name="Matthews C."/>
            <person name="McCusker W."/>
            <person name="McDonough S."/>
            <person name="Mehta T."/>
            <person name="Meldrim J."/>
            <person name="Meneus L."/>
            <person name="Mihai O."/>
            <person name="Mihalev A."/>
            <person name="Mihova T."/>
            <person name="Mittelman R."/>
            <person name="Mlenga V."/>
            <person name="Montmayeur A."/>
            <person name="Mulrain L."/>
            <person name="Navidi A."/>
            <person name="Naylor J."/>
            <person name="Negash T."/>
            <person name="Nguyen T."/>
            <person name="Nguyen N."/>
            <person name="Nicol R."/>
            <person name="Norbu C."/>
            <person name="Norbu N."/>
            <person name="Novod N."/>
            <person name="O'Neill B."/>
            <person name="Osman S."/>
            <person name="Markiewicz E."/>
            <person name="Oyono O.L."/>
            <person name="Patti C."/>
            <person name="Phunkhang P."/>
            <person name="Pierre F."/>
            <person name="Priest M."/>
            <person name="Raghuraman S."/>
            <person name="Rege F."/>
            <person name="Reyes R."/>
            <person name="Rise C."/>
            <person name="Rogov P."/>
            <person name="Ross K."/>
            <person name="Ryan E."/>
            <person name="Settipalli S."/>
            <person name="Shea T."/>
            <person name="Sherpa N."/>
            <person name="Shi L."/>
            <person name="Shih D."/>
            <person name="Sparrow T."/>
            <person name="Spaulding J."/>
            <person name="Stalker J."/>
            <person name="Stange-Thomann N."/>
            <person name="Stavropoulos S."/>
            <person name="Stone C."/>
            <person name="Strader C."/>
            <person name="Tesfaye S."/>
            <person name="Thomson T."/>
            <person name="Thoulutsang Y."/>
            <person name="Thoulutsang D."/>
            <person name="Topham K."/>
            <person name="Topping I."/>
            <person name="Tsamla T."/>
            <person name="Vassiliev H."/>
            <person name="Vo A."/>
            <person name="Wangchuk T."/>
            <person name="Wangdi T."/>
            <person name="Weiand M."/>
            <person name="Wilkinson J."/>
            <person name="Wilson A."/>
            <person name="Yadav S."/>
            <person name="Young G."/>
            <person name="Yu Q."/>
            <person name="Zembek L."/>
            <person name="Zhong D."/>
            <person name="Zimmer A."/>
            <person name="Zwirko Z."/>
            <person name="Jaffe D.B."/>
            <person name="Alvarez P."/>
            <person name="Brockman W."/>
            <person name="Butler J."/>
            <person name="Chin C."/>
            <person name="Gnerre S."/>
            <person name="Grabherr M."/>
            <person name="Kleber M."/>
            <person name="Mauceli E."/>
            <person name="MacCallum I."/>
        </authorList>
    </citation>
    <scope>NUCLEOTIDE SEQUENCE [LARGE SCALE GENOMIC DNA]</scope>
    <source>
        <strain evidence="11">Tucson 14024-0371.13</strain>
    </source>
</reference>
<dbReference type="FunFam" id="3.40.50.300:FF:001863">
    <property type="entry name" value="Heparan sulfate 2-o-sulfotransferase"/>
    <property type="match status" value="1"/>
</dbReference>
<dbReference type="SUPFAM" id="SSF52540">
    <property type="entry name" value="P-loop containing nucleoside triphosphate hydrolases"/>
    <property type="match status" value="2"/>
</dbReference>
<keyword evidence="5" id="KW-0735">Signal-anchor</keyword>
<keyword evidence="6" id="KW-1133">Transmembrane helix</keyword>
<dbReference type="GO" id="GO:0000139">
    <property type="term" value="C:Golgi membrane"/>
    <property type="evidence" value="ECO:0007669"/>
    <property type="project" value="UniProtKB-SubCell"/>
</dbReference>
<dbReference type="InParanoid" id="B3M7L8"/>
<evidence type="ECO:0000313" key="10">
    <source>
        <dbReference type="EMBL" id="EDV40946.2"/>
    </source>
</evidence>
<keyword evidence="3 10" id="KW-0808">Transferase</keyword>
<evidence type="ECO:0000256" key="6">
    <source>
        <dbReference type="ARBA" id="ARBA00022989"/>
    </source>
</evidence>
<evidence type="ECO:0000256" key="1">
    <source>
        <dbReference type="ARBA" id="ARBA00004323"/>
    </source>
</evidence>
<dbReference type="PANTHER" id="PTHR12129:SF20">
    <property type="entry name" value="HEPARAN SULFATE 2-O-SULFOTRANSFERASE PIPE"/>
    <property type="match status" value="1"/>
</dbReference>
<dbReference type="HOGENOM" id="CLU_045310_3_1_1"/>
<evidence type="ECO:0000256" key="9">
    <source>
        <dbReference type="ARBA" id="ARBA00023180"/>
    </source>
</evidence>
<dbReference type="Proteomes" id="UP000007801">
    <property type="component" value="Unassembled WGS sequence"/>
</dbReference>
<evidence type="ECO:0000256" key="8">
    <source>
        <dbReference type="ARBA" id="ARBA00023136"/>
    </source>
</evidence>
<dbReference type="InterPro" id="IPR027417">
    <property type="entry name" value="P-loop_NTPase"/>
</dbReference>
<dbReference type="InterPro" id="IPR005331">
    <property type="entry name" value="Sulfotransferase"/>
</dbReference>
<dbReference type="EMBL" id="CH902618">
    <property type="protein sequence ID" value="EDV40946.2"/>
    <property type="molecule type" value="Genomic_DNA"/>
</dbReference>
<evidence type="ECO:0000256" key="2">
    <source>
        <dbReference type="ARBA" id="ARBA00010569"/>
    </source>
</evidence>
<gene>
    <name evidence="10" type="primary">Dana\GF10770</name>
    <name evidence="10" type="synonym">dana_GLEANR_10728</name>
    <name evidence="10" type="ORF">GF10770</name>
</gene>
<evidence type="ECO:0000313" key="11">
    <source>
        <dbReference type="Proteomes" id="UP000007801"/>
    </source>
</evidence>
<dbReference type="Gene3D" id="3.40.50.300">
    <property type="entry name" value="P-loop containing nucleotide triphosphate hydrolases"/>
    <property type="match status" value="3"/>
</dbReference>
<name>B3M7L8_DROAN</name>
<dbReference type="Pfam" id="PF03567">
    <property type="entry name" value="Sulfotransfer_2"/>
    <property type="match status" value="3"/>
</dbReference>
<evidence type="ECO:0000256" key="7">
    <source>
        <dbReference type="ARBA" id="ARBA00023034"/>
    </source>
</evidence>
<dbReference type="GO" id="GO:0008146">
    <property type="term" value="F:sulfotransferase activity"/>
    <property type="evidence" value="ECO:0007669"/>
    <property type="project" value="InterPro"/>
</dbReference>
<keyword evidence="7" id="KW-0333">Golgi apparatus</keyword>
<comment type="similarity">
    <text evidence="2">Belongs to the sulfotransferase 3 family.</text>
</comment>
<keyword evidence="8" id="KW-0472">Membrane</keyword>
<keyword evidence="4" id="KW-0812">Transmembrane</keyword>
<dbReference type="OrthoDB" id="10019582at2759"/>
<proteinExistence type="inferred from homology"/>
<dbReference type="PANTHER" id="PTHR12129">
    <property type="entry name" value="HEPARAN SULFATE 2-O-SULFOTRANSFERASE"/>
    <property type="match status" value="1"/>
</dbReference>
<dbReference type="AlphaFoldDB" id="B3M7L8"/>
<organism evidence="10 11">
    <name type="scientific">Drosophila ananassae</name>
    <name type="common">Fruit fly</name>
    <dbReference type="NCBI Taxonomy" id="7217"/>
    <lineage>
        <taxon>Eukaryota</taxon>
        <taxon>Metazoa</taxon>
        <taxon>Ecdysozoa</taxon>
        <taxon>Arthropoda</taxon>
        <taxon>Hexapoda</taxon>
        <taxon>Insecta</taxon>
        <taxon>Pterygota</taxon>
        <taxon>Neoptera</taxon>
        <taxon>Endopterygota</taxon>
        <taxon>Diptera</taxon>
        <taxon>Brachycera</taxon>
        <taxon>Muscomorpha</taxon>
        <taxon>Ephydroidea</taxon>
        <taxon>Drosophilidae</taxon>
        <taxon>Drosophila</taxon>
        <taxon>Sophophora</taxon>
    </lineage>
</organism>
<keyword evidence="9" id="KW-0325">Glycoprotein</keyword>
<comment type="subcellular location">
    <subcellularLocation>
        <location evidence="1">Golgi apparatus membrane</location>
        <topology evidence="1">Single-pass type II membrane protein</topology>
    </subcellularLocation>
</comment>
<protein>
    <submittedName>
        <fullName evidence="10">Uncharacterized protein</fullName>
    </submittedName>
</protein>
<sequence>MDRLVFTRCAKVGSESFMELMEHLEIINNYRVDKVGTHKKSKRQLEPQGQADLAGYIYNSDEGSVYVEHVPWIDFNAYNLPKPIFINLVRDPVERMISWYYYVRNSYRNAIYYRRNPLAPLKPTAWFKKSYNECVRSGDPECQYIPMSVRDAVPNFKRQTIFFCGHDPDCLPFDSPLALQMAKRRVEKEYAVVGTWEETNITLTVLEHYIPRYFSRAQIIFHMYQKSLTNRNRNNRKPQVDDDVRAMLASLSSRALNNTRHSKLEVVFFNRGAKVGSEALMQLTQTMAPFNNMTVVTKGPLEINSRTRAPREQMIQAIWVNDLDPGTLYIEHCNWLNFRRYQLKMPIYINLVRDPVERMVSWYYYVRSSYRNAIFFRKNPNATIKAESWYKKNYNDCVRSGDPECQYLPGSVKETEGNYKRQSLFFCGHNRECLPFDSHRAIQLAKINVERDYAVVGTWEETNITLAVLEAYIPRFFKGARQIFESSVLPSCAFVNFFGSLEYKPTKPLTSQLGRITVMNLNNTRFARLEVMVFNRPTRVESEEMLPLFRHLAAMNDINVVLNGPIRTMNRTRTEHEQLVEIDWTSEMEKGSIYMAHSNWLDFNGFGYKKPIYASLVRDPVDRMVADYYKRRSWTKRMIYRKMYPGRIEKPEKWYKQSFNQCVRSGDPECRYIQYSIKDYIDDFKRQSLYFCGNNPDCLPFNSPHAIQMAKQRVEKEYSVVGTWEERNITLTVFEKYIPKYFNHARFLYKLHSQSIRNRNRNNRKPHIDRDVREMVRRNFTNEYEFYYFCKQRLYKQYIALQLENNLK</sequence>
<evidence type="ECO:0000256" key="5">
    <source>
        <dbReference type="ARBA" id="ARBA00022968"/>
    </source>
</evidence>
<accession>B3M7L8</accession>